<evidence type="ECO:0000256" key="3">
    <source>
        <dbReference type="ARBA" id="ARBA00022448"/>
    </source>
</evidence>
<comment type="caution">
    <text evidence="12">The sequence shown here is derived from an EMBL/GenBank/DDBJ whole genome shotgun (WGS) entry which is preliminary data.</text>
</comment>
<dbReference type="AlphaFoldDB" id="A0A9W9S3Z6"/>
<feature type="domain" description="Major facilitator superfamily (MFS) profile" evidence="11">
    <location>
        <begin position="72"/>
        <end position="516"/>
    </location>
</feature>
<reference evidence="12" key="2">
    <citation type="journal article" date="2023" name="IMA Fungus">
        <title>Comparative genomic study of the Penicillium genus elucidates a diverse pangenome and 15 lateral gene transfer events.</title>
        <authorList>
            <person name="Petersen C."/>
            <person name="Sorensen T."/>
            <person name="Nielsen M.R."/>
            <person name="Sondergaard T.E."/>
            <person name="Sorensen J.L."/>
            <person name="Fitzpatrick D.A."/>
            <person name="Frisvad J.C."/>
            <person name="Nielsen K.L."/>
        </authorList>
    </citation>
    <scope>NUCLEOTIDE SEQUENCE</scope>
    <source>
        <strain evidence="12">IBT 29864</strain>
    </source>
</reference>
<keyword evidence="13" id="KW-1185">Reference proteome</keyword>
<dbReference type="FunFam" id="1.20.1250.20:FF:000073">
    <property type="entry name" value="MFS myo-inositol transporter, putative"/>
    <property type="match status" value="1"/>
</dbReference>
<dbReference type="InterPro" id="IPR005828">
    <property type="entry name" value="MFS_sugar_transport-like"/>
</dbReference>
<dbReference type="InterPro" id="IPR050814">
    <property type="entry name" value="Myo-inositol_Transporter"/>
</dbReference>
<feature type="transmembrane region" description="Helical" evidence="10">
    <location>
        <begin position="227"/>
        <end position="249"/>
    </location>
</feature>
<feature type="transmembrane region" description="Helical" evidence="10">
    <location>
        <begin position="167"/>
        <end position="187"/>
    </location>
</feature>
<dbReference type="Proteomes" id="UP001147782">
    <property type="component" value="Unassembled WGS sequence"/>
</dbReference>
<evidence type="ECO:0000256" key="2">
    <source>
        <dbReference type="ARBA" id="ARBA00010992"/>
    </source>
</evidence>
<accession>A0A9W9S3Z6</accession>
<evidence type="ECO:0000256" key="6">
    <source>
        <dbReference type="ARBA" id="ARBA00023136"/>
    </source>
</evidence>
<evidence type="ECO:0000256" key="5">
    <source>
        <dbReference type="ARBA" id="ARBA00022989"/>
    </source>
</evidence>
<feature type="transmembrane region" description="Helical" evidence="10">
    <location>
        <begin position="199"/>
        <end position="221"/>
    </location>
</feature>
<dbReference type="GO" id="GO:1904679">
    <property type="term" value="P:myo-inositol import across plasma membrane"/>
    <property type="evidence" value="ECO:0007669"/>
    <property type="project" value="TreeGrafter"/>
</dbReference>
<feature type="transmembrane region" description="Helical" evidence="10">
    <location>
        <begin position="384"/>
        <end position="407"/>
    </location>
</feature>
<gene>
    <name evidence="12" type="ORF">N7496_008938</name>
</gene>
<keyword evidence="5 10" id="KW-1133">Transmembrane helix</keyword>
<dbReference type="Gene3D" id="1.20.1250.20">
    <property type="entry name" value="MFS general substrate transporter like domains"/>
    <property type="match status" value="1"/>
</dbReference>
<protein>
    <submittedName>
        <fullName evidence="12">Major facilitator superfamily domain general substrate transporter</fullName>
    </submittedName>
</protein>
<evidence type="ECO:0000259" key="11">
    <source>
        <dbReference type="PROSITE" id="PS50850"/>
    </source>
</evidence>
<keyword evidence="4 10" id="KW-0812">Transmembrane</keyword>
<dbReference type="InterPro" id="IPR020846">
    <property type="entry name" value="MFS_dom"/>
</dbReference>
<feature type="region of interest" description="Disordered" evidence="9">
    <location>
        <begin position="1"/>
        <end position="22"/>
    </location>
</feature>
<feature type="transmembrane region" description="Helical" evidence="10">
    <location>
        <begin position="139"/>
        <end position="161"/>
    </location>
</feature>
<dbReference type="InterPro" id="IPR005829">
    <property type="entry name" value="Sugar_transporter_CS"/>
</dbReference>
<evidence type="ECO:0000313" key="13">
    <source>
        <dbReference type="Proteomes" id="UP001147782"/>
    </source>
</evidence>
<dbReference type="EMBL" id="JAPZBS010000007">
    <property type="protein sequence ID" value="KAJ5369178.1"/>
    <property type="molecule type" value="Genomic_DNA"/>
</dbReference>
<organism evidence="12 13">
    <name type="scientific">Penicillium cataractarum</name>
    <dbReference type="NCBI Taxonomy" id="2100454"/>
    <lineage>
        <taxon>Eukaryota</taxon>
        <taxon>Fungi</taxon>
        <taxon>Dikarya</taxon>
        <taxon>Ascomycota</taxon>
        <taxon>Pezizomycotina</taxon>
        <taxon>Eurotiomycetes</taxon>
        <taxon>Eurotiomycetidae</taxon>
        <taxon>Eurotiales</taxon>
        <taxon>Aspergillaceae</taxon>
        <taxon>Penicillium</taxon>
    </lineage>
</organism>
<dbReference type="PANTHER" id="PTHR48020">
    <property type="entry name" value="PROTON MYO-INOSITOL COTRANSPORTER"/>
    <property type="match status" value="1"/>
</dbReference>
<dbReference type="PROSITE" id="PS50850">
    <property type="entry name" value="MFS"/>
    <property type="match status" value="1"/>
</dbReference>
<evidence type="ECO:0000256" key="10">
    <source>
        <dbReference type="SAM" id="Phobius"/>
    </source>
</evidence>
<comment type="subcellular location">
    <subcellularLocation>
        <location evidence="1">Membrane</location>
        <topology evidence="1">Multi-pass membrane protein</topology>
    </subcellularLocation>
</comment>
<feature type="compositionally biased region" description="Basic and acidic residues" evidence="9">
    <location>
        <begin position="1"/>
        <end position="17"/>
    </location>
</feature>
<dbReference type="PANTHER" id="PTHR48020:SF22">
    <property type="entry name" value="MAJOR FACILITATOR SUPERFAMILY (MFS) PROFILE DOMAIN-CONTAINING PROTEIN-RELATED"/>
    <property type="match status" value="1"/>
</dbReference>
<dbReference type="OrthoDB" id="6339427at2759"/>
<feature type="transmembrane region" description="Helical" evidence="10">
    <location>
        <begin position="320"/>
        <end position="344"/>
    </location>
</feature>
<feature type="transmembrane region" description="Helical" evidence="10">
    <location>
        <begin position="356"/>
        <end position="377"/>
    </location>
</feature>
<keyword evidence="3 8" id="KW-0813">Transport</keyword>
<dbReference type="PRINTS" id="PR00171">
    <property type="entry name" value="SUGRTRNSPORT"/>
</dbReference>
<feature type="transmembrane region" description="Helical" evidence="10">
    <location>
        <begin position="461"/>
        <end position="482"/>
    </location>
</feature>
<evidence type="ECO:0000256" key="4">
    <source>
        <dbReference type="ARBA" id="ARBA00022692"/>
    </source>
</evidence>
<dbReference type="PROSITE" id="PS00216">
    <property type="entry name" value="SUGAR_TRANSPORT_1"/>
    <property type="match status" value="1"/>
</dbReference>
<reference evidence="12" key="1">
    <citation type="submission" date="2022-11" db="EMBL/GenBank/DDBJ databases">
        <authorList>
            <person name="Petersen C."/>
        </authorList>
    </citation>
    <scope>NUCLEOTIDE SEQUENCE</scope>
    <source>
        <strain evidence="12">IBT 29864</strain>
    </source>
</reference>
<evidence type="ECO:0000313" key="12">
    <source>
        <dbReference type="EMBL" id="KAJ5369178.1"/>
    </source>
</evidence>
<dbReference type="InterPro" id="IPR003663">
    <property type="entry name" value="Sugar/inositol_transpt"/>
</dbReference>
<comment type="catalytic activity">
    <reaction evidence="7">
        <text>myo-inositol(out) + H(+)(out) = myo-inositol(in) + H(+)(in)</text>
        <dbReference type="Rhea" id="RHEA:60364"/>
        <dbReference type="ChEBI" id="CHEBI:15378"/>
        <dbReference type="ChEBI" id="CHEBI:17268"/>
    </reaction>
</comment>
<evidence type="ECO:0000256" key="9">
    <source>
        <dbReference type="SAM" id="MobiDB-lite"/>
    </source>
</evidence>
<keyword evidence="6 10" id="KW-0472">Membrane</keyword>
<dbReference type="InterPro" id="IPR036259">
    <property type="entry name" value="MFS_trans_sf"/>
</dbReference>
<dbReference type="NCBIfam" id="TIGR00879">
    <property type="entry name" value="SP"/>
    <property type="match status" value="1"/>
</dbReference>
<feature type="transmembrane region" description="Helical" evidence="10">
    <location>
        <begin position="494"/>
        <end position="512"/>
    </location>
</feature>
<dbReference type="GO" id="GO:0005366">
    <property type="term" value="F:myo-inositol:proton symporter activity"/>
    <property type="evidence" value="ECO:0007669"/>
    <property type="project" value="TreeGrafter"/>
</dbReference>
<comment type="similarity">
    <text evidence="2 8">Belongs to the major facilitator superfamily. Sugar transporter (TC 2.A.1.1) family.</text>
</comment>
<dbReference type="Pfam" id="PF00083">
    <property type="entry name" value="Sugar_tr"/>
    <property type="match status" value="1"/>
</dbReference>
<evidence type="ECO:0000256" key="8">
    <source>
        <dbReference type="RuleBase" id="RU003346"/>
    </source>
</evidence>
<feature type="transmembrane region" description="Helical" evidence="10">
    <location>
        <begin position="52"/>
        <end position="72"/>
    </location>
</feature>
<dbReference type="GeneID" id="81441036"/>
<dbReference type="GO" id="GO:0016020">
    <property type="term" value="C:membrane"/>
    <property type="evidence" value="ECO:0007669"/>
    <property type="project" value="UniProtKB-SubCell"/>
</dbReference>
<evidence type="ECO:0000256" key="1">
    <source>
        <dbReference type="ARBA" id="ARBA00004141"/>
    </source>
</evidence>
<feature type="transmembrane region" description="Helical" evidence="10">
    <location>
        <begin position="113"/>
        <end position="132"/>
    </location>
</feature>
<dbReference type="SUPFAM" id="SSF103473">
    <property type="entry name" value="MFS general substrate transporter"/>
    <property type="match status" value="1"/>
</dbReference>
<feature type="transmembrane region" description="Helical" evidence="10">
    <location>
        <begin position="427"/>
        <end position="449"/>
    </location>
</feature>
<proteinExistence type="inferred from homology"/>
<dbReference type="PROSITE" id="PS00217">
    <property type="entry name" value="SUGAR_TRANSPORT_2"/>
    <property type="match status" value="1"/>
</dbReference>
<name>A0A9W9S3Z6_9EURO</name>
<evidence type="ECO:0000256" key="7">
    <source>
        <dbReference type="ARBA" id="ARBA00049119"/>
    </source>
</evidence>
<dbReference type="RefSeq" id="XP_056553920.1">
    <property type="nucleotide sequence ID" value="XM_056701857.1"/>
</dbReference>
<sequence>MNFKHGEDTTEKMKADDRAEEDFEEIENVKPLDLGNDLSELNNIEGTAASKAAWLISIVVSIGGLLFGRAPIQLASISSDFETGYDTGYISAVLVTIGSSLGHELSSNEQEMVTSLTSGGALVGAVGAGLTADRFGRRWPIWGACVLFVTGTVLQTCAYSVEQFATGRFVVGLGVGGAAMIVPMYIGELAPAKYRGRMVAFNNMSVTFGQLLASALGAGFAQVKGEGWRATVGIGAAPALLLAGLLVFCPESPRQLVSHGNHEAANTVLLRIYPTSTEEQRRAKIMSIELSLSEATQAMTEESLWVTFKRIFTTPATGRAVLTACMVMAISQLSGFNTLMYYASVLFSMVGFNNPTAVGITVSATNFVFSIVNIVLVDRLGRRIILTFTVLGMAICMMVTAVAFSYIPVNTSNLELETDQVGWPGPVVLVAIICYVACFSSGVATIAWIGTELIPIEVRALGTMLNTVTCWSTNIIIASTFLSMMKSWTPSGAFGFYTGICFVGWLFIVFLYPECKGMPLEAVRDVFSKGFGVQYSKKWQKEHAKDAKTETVVFGH</sequence>